<proteinExistence type="predicted"/>
<name>A0A1D1W8E1_RAMVA</name>
<organism evidence="1 2">
    <name type="scientific">Ramazzottius varieornatus</name>
    <name type="common">Water bear</name>
    <name type="synonym">Tardigrade</name>
    <dbReference type="NCBI Taxonomy" id="947166"/>
    <lineage>
        <taxon>Eukaryota</taxon>
        <taxon>Metazoa</taxon>
        <taxon>Ecdysozoa</taxon>
        <taxon>Tardigrada</taxon>
        <taxon>Eutardigrada</taxon>
        <taxon>Parachela</taxon>
        <taxon>Hypsibioidea</taxon>
        <taxon>Ramazzottiidae</taxon>
        <taxon>Ramazzottius</taxon>
    </lineage>
</organism>
<gene>
    <name evidence="1" type="primary">RvY_19131-1</name>
    <name evidence="1" type="synonym">RvY_19131.1</name>
    <name evidence="1" type="ORF">RvY_19131</name>
</gene>
<comment type="caution">
    <text evidence="1">The sequence shown here is derived from an EMBL/GenBank/DDBJ whole genome shotgun (WGS) entry which is preliminary data.</text>
</comment>
<sequence length="266" mass="30983">MWEVALVELIYPHSMYNIPEDQKIVVQQLVLIGLCVHREDAEEEIASFKRVTQGLAPTRRKPNPFYEIRYDKEKNELLPRAKQRTEGYFHFQEHEIIIPAGIYDLAELFHNQSIVSATDSPAFQTSMEDRLKNYLDSSTTHQTPRFWPREDEHLTEADKSVWYLANQYPNEFKLSVLEQPFLVISKRCINLYFGDQSLFIYCDVAAYTHVGDSYEQLLRTVPIKTDSAFETVMVRFDVPHYSAVVRTFIESITVDICTDLGKDAPF</sequence>
<evidence type="ECO:0000313" key="1">
    <source>
        <dbReference type="EMBL" id="GAV09627.1"/>
    </source>
</evidence>
<dbReference type="AlphaFoldDB" id="A0A1D1W8E1"/>
<protein>
    <submittedName>
        <fullName evidence="1">Uncharacterized protein</fullName>
    </submittedName>
</protein>
<dbReference type="Proteomes" id="UP000186922">
    <property type="component" value="Unassembled WGS sequence"/>
</dbReference>
<dbReference type="EMBL" id="BDGG01000024">
    <property type="protein sequence ID" value="GAV09627.1"/>
    <property type="molecule type" value="Genomic_DNA"/>
</dbReference>
<reference evidence="1 2" key="1">
    <citation type="journal article" date="2016" name="Nat. Commun.">
        <title>Extremotolerant tardigrade genome and improved radiotolerance of human cultured cells by tardigrade-unique protein.</title>
        <authorList>
            <person name="Hashimoto T."/>
            <person name="Horikawa D.D."/>
            <person name="Saito Y."/>
            <person name="Kuwahara H."/>
            <person name="Kozuka-Hata H."/>
            <person name="Shin-I T."/>
            <person name="Minakuchi Y."/>
            <person name="Ohishi K."/>
            <person name="Motoyama A."/>
            <person name="Aizu T."/>
            <person name="Enomoto A."/>
            <person name="Kondo K."/>
            <person name="Tanaka S."/>
            <person name="Hara Y."/>
            <person name="Koshikawa S."/>
            <person name="Sagara H."/>
            <person name="Miura T."/>
            <person name="Yokobori S."/>
            <person name="Miyagawa K."/>
            <person name="Suzuki Y."/>
            <person name="Kubo T."/>
            <person name="Oyama M."/>
            <person name="Kohara Y."/>
            <person name="Fujiyama A."/>
            <person name="Arakawa K."/>
            <person name="Katayama T."/>
            <person name="Toyoda A."/>
            <person name="Kunieda T."/>
        </authorList>
    </citation>
    <scope>NUCLEOTIDE SEQUENCE [LARGE SCALE GENOMIC DNA]</scope>
    <source>
        <strain evidence="1 2">YOKOZUNA-1</strain>
    </source>
</reference>
<evidence type="ECO:0000313" key="2">
    <source>
        <dbReference type="Proteomes" id="UP000186922"/>
    </source>
</evidence>
<accession>A0A1D1W8E1</accession>
<keyword evidence="2" id="KW-1185">Reference proteome</keyword>